<dbReference type="EMBL" id="CP141059">
    <property type="protein sequence ID" value="WQQ25973.1"/>
    <property type="molecule type" value="Genomic_DNA"/>
</dbReference>
<keyword evidence="2" id="KW-1185">Reference proteome</keyword>
<dbReference type="RefSeq" id="WP_322454903.1">
    <property type="nucleotide sequence ID" value="NZ_CP141059.1"/>
</dbReference>
<evidence type="ECO:0000313" key="2">
    <source>
        <dbReference type="Proteomes" id="UP001327225"/>
    </source>
</evidence>
<dbReference type="Pfam" id="PF05402">
    <property type="entry name" value="PqqD"/>
    <property type="match status" value="1"/>
</dbReference>
<accession>A0ABZ0ZR72</accession>
<protein>
    <submittedName>
        <fullName evidence="1">PqqD family peptide modification chaperone</fullName>
    </submittedName>
</protein>
<evidence type="ECO:0000313" key="1">
    <source>
        <dbReference type="EMBL" id="WQQ25973.1"/>
    </source>
</evidence>
<sequence length="90" mass="10065">MIDPGSTVARNDGVVEAQFDETRVVLNEDLAYLGLNEVGQQIWDLIESPRTLASLVAELVEDYDVSEADCTRDVTRYVEALVEHKLVRLS</sequence>
<dbReference type="InterPro" id="IPR041881">
    <property type="entry name" value="PqqD_sf"/>
</dbReference>
<organism evidence="1 2">
    <name type="scientific">Nocardioides bizhenqiangii</name>
    <dbReference type="NCBI Taxonomy" id="3095076"/>
    <lineage>
        <taxon>Bacteria</taxon>
        <taxon>Bacillati</taxon>
        <taxon>Actinomycetota</taxon>
        <taxon>Actinomycetes</taxon>
        <taxon>Propionibacteriales</taxon>
        <taxon>Nocardioidaceae</taxon>
        <taxon>Nocardioides</taxon>
    </lineage>
</organism>
<dbReference type="InterPro" id="IPR008792">
    <property type="entry name" value="PQQD"/>
</dbReference>
<reference evidence="2" key="1">
    <citation type="submission" date="2023-12" db="EMBL/GenBank/DDBJ databases">
        <title>Novel species in genus Nocardioides.</title>
        <authorList>
            <person name="Zhou H."/>
        </authorList>
    </citation>
    <scope>NUCLEOTIDE SEQUENCE [LARGE SCALE GENOMIC DNA]</scope>
    <source>
        <strain evidence="2">HM61</strain>
    </source>
</reference>
<dbReference type="Gene3D" id="1.10.10.1150">
    <property type="entry name" value="Coenzyme PQQ synthesis protein D (PqqD)"/>
    <property type="match status" value="1"/>
</dbReference>
<gene>
    <name evidence="1" type="ORF">SHK19_18640</name>
</gene>
<name>A0ABZ0ZR72_9ACTN</name>
<proteinExistence type="predicted"/>
<dbReference type="Proteomes" id="UP001327225">
    <property type="component" value="Chromosome"/>
</dbReference>